<feature type="transmembrane region" description="Helical" evidence="12">
    <location>
        <begin position="201"/>
        <end position="220"/>
    </location>
</feature>
<feature type="transmembrane region" description="Helical" evidence="12">
    <location>
        <begin position="732"/>
        <end position="751"/>
    </location>
</feature>
<keyword evidence="7 12" id="KW-1133">Transmembrane helix</keyword>
<feature type="domain" description="Cation/H(+) antiporter central" evidence="14">
    <location>
        <begin position="331"/>
        <end position="451"/>
    </location>
</feature>
<feature type="transmembrane region" description="Helical" evidence="12">
    <location>
        <begin position="763"/>
        <end position="785"/>
    </location>
</feature>
<evidence type="ECO:0000313" key="17">
    <source>
        <dbReference type="Proteomes" id="UP000436088"/>
    </source>
</evidence>
<evidence type="ECO:0000259" key="15">
    <source>
        <dbReference type="Pfam" id="PF23259"/>
    </source>
</evidence>
<organism evidence="16 17">
    <name type="scientific">Hibiscus syriacus</name>
    <name type="common">Rose of Sharon</name>
    <dbReference type="NCBI Taxonomy" id="106335"/>
    <lineage>
        <taxon>Eukaryota</taxon>
        <taxon>Viridiplantae</taxon>
        <taxon>Streptophyta</taxon>
        <taxon>Embryophyta</taxon>
        <taxon>Tracheophyta</taxon>
        <taxon>Spermatophyta</taxon>
        <taxon>Magnoliopsida</taxon>
        <taxon>eudicotyledons</taxon>
        <taxon>Gunneridae</taxon>
        <taxon>Pentapetalae</taxon>
        <taxon>rosids</taxon>
        <taxon>malvids</taxon>
        <taxon>Malvales</taxon>
        <taxon>Malvaceae</taxon>
        <taxon>Malvoideae</taxon>
        <taxon>Hibiscus</taxon>
    </lineage>
</organism>
<dbReference type="PANTHER" id="PTHR32468:SF68">
    <property type="entry name" value="CATION_H+ EXCHANGER DOMAIN-CONTAINING PROTEIN"/>
    <property type="match status" value="1"/>
</dbReference>
<dbReference type="GO" id="GO:1902600">
    <property type="term" value="P:proton transmembrane transport"/>
    <property type="evidence" value="ECO:0007669"/>
    <property type="project" value="InterPro"/>
</dbReference>
<evidence type="ECO:0000256" key="6">
    <source>
        <dbReference type="ARBA" id="ARBA00022958"/>
    </source>
</evidence>
<keyword evidence="9 12" id="KW-0472">Membrane</keyword>
<feature type="domain" description="Cation/H+ exchanger transmembrane" evidence="13">
    <location>
        <begin position="56"/>
        <end position="292"/>
    </location>
</feature>
<evidence type="ECO:0000256" key="4">
    <source>
        <dbReference type="ARBA" id="ARBA00022538"/>
    </source>
</evidence>
<feature type="domain" description="Cation/H(+) antiporter central" evidence="14">
    <location>
        <begin position="1041"/>
        <end position="1180"/>
    </location>
</feature>
<feature type="transmembrane region" description="Helical" evidence="12">
    <location>
        <begin position="907"/>
        <end position="926"/>
    </location>
</feature>
<proteinExistence type="inferred from homology"/>
<dbReference type="InterPro" id="IPR050794">
    <property type="entry name" value="CPA2_transporter"/>
</dbReference>
<feature type="transmembrane region" description="Helical" evidence="12">
    <location>
        <begin position="661"/>
        <end position="678"/>
    </location>
</feature>
<evidence type="ECO:0000256" key="12">
    <source>
        <dbReference type="SAM" id="Phobius"/>
    </source>
</evidence>
<dbReference type="GO" id="GO:0006813">
    <property type="term" value="P:potassium ion transport"/>
    <property type="evidence" value="ECO:0007669"/>
    <property type="project" value="UniProtKB-KW"/>
</dbReference>
<keyword evidence="6" id="KW-0630">Potassium</keyword>
<dbReference type="Gene3D" id="1.20.1530.20">
    <property type="match status" value="2"/>
</dbReference>
<dbReference type="Proteomes" id="UP000436088">
    <property type="component" value="Unassembled WGS sequence"/>
</dbReference>
<protein>
    <recommendedName>
        <fullName evidence="18">Cation/H+ exchanger domain-containing protein</fullName>
    </recommendedName>
</protein>
<feature type="domain" description="Cation/H+ exchanger transmembrane" evidence="13">
    <location>
        <begin position="609"/>
        <end position="987"/>
    </location>
</feature>
<dbReference type="InterPro" id="IPR057291">
    <property type="entry name" value="CHX17_2nd"/>
</dbReference>
<feature type="transmembrane region" description="Helical" evidence="12">
    <location>
        <begin position="938"/>
        <end position="957"/>
    </location>
</feature>
<dbReference type="InterPro" id="IPR057290">
    <property type="entry name" value="CHX17_C"/>
</dbReference>
<gene>
    <name evidence="16" type="ORF">F3Y22_tig00110931pilonHSYRG00214</name>
</gene>
<feature type="transmembrane region" description="Helical" evidence="12">
    <location>
        <begin position="969"/>
        <end position="991"/>
    </location>
</feature>
<evidence type="ECO:0000256" key="5">
    <source>
        <dbReference type="ARBA" id="ARBA00022692"/>
    </source>
</evidence>
<evidence type="ECO:0000259" key="13">
    <source>
        <dbReference type="Pfam" id="PF00999"/>
    </source>
</evidence>
<feature type="transmembrane region" description="Helical" evidence="12">
    <location>
        <begin position="116"/>
        <end position="135"/>
    </location>
</feature>
<evidence type="ECO:0000256" key="9">
    <source>
        <dbReference type="ARBA" id="ARBA00023136"/>
    </source>
</evidence>
<evidence type="ECO:0000256" key="11">
    <source>
        <dbReference type="SAM" id="MobiDB-lite"/>
    </source>
</evidence>
<evidence type="ECO:0000256" key="2">
    <source>
        <dbReference type="ARBA" id="ARBA00022448"/>
    </source>
</evidence>
<dbReference type="InterPro" id="IPR038770">
    <property type="entry name" value="Na+/solute_symporter_sf"/>
</dbReference>
<comment type="caution">
    <text evidence="16">The sequence shown here is derived from an EMBL/GenBank/DDBJ whole genome shotgun (WGS) entry which is preliminary data.</text>
</comment>
<comment type="similarity">
    <text evidence="10">Belongs to the monovalent cation:proton antiporter 2 (CPA2) transporter (TC 2.A.37) family. CHX (TC 2.A.37.4) subfamily.</text>
</comment>
<feature type="domain" description="Cation/H(+) antiporter C-terminal" evidence="15">
    <location>
        <begin position="1193"/>
        <end position="1334"/>
    </location>
</feature>
<evidence type="ECO:0000256" key="10">
    <source>
        <dbReference type="ARBA" id="ARBA00038341"/>
    </source>
</evidence>
<reference evidence="16" key="1">
    <citation type="submission" date="2019-09" db="EMBL/GenBank/DDBJ databases">
        <title>Draft genome information of white flower Hibiscus syriacus.</title>
        <authorList>
            <person name="Kim Y.-M."/>
        </authorList>
    </citation>
    <scope>NUCLEOTIDE SEQUENCE [LARGE SCALE GENOMIC DNA]</scope>
    <source>
        <strain evidence="16">YM2019G1</strain>
    </source>
</reference>
<dbReference type="Pfam" id="PF23256">
    <property type="entry name" value="CHX17_2nd"/>
    <property type="match status" value="2"/>
</dbReference>
<sequence length="1403" mass="156431">MEMKIKFKEDTGREVKLMASFTKMGQHELPDPELKKLTLSVAIADYEQRYYNEKCGFLWAGTLTVTSFQAVNRILSNLKLLNSEIGLLARPIALISDMGSWILMVMLIPFCAKPVKAPFVIIATIASVLASFYTIRSFLAWIVRYTSDDSKPHSEFYLCFPLVSAVLSAFITNATGIHPIVGAFVFGLIMPDELTVTLMNRFDYFISRLMLPVFFAVAGVRVDIFKITKWSLVFIVVILFSATKIIFFVPVSVISYVNTRDSFALGFLMSTKGTCAILLVATGLEKGYNSTTIQDAKPEAELRVLVCIHSYCDVPGTLKLLDFSHDLRYNRMAVFTLHLVEITERQSTMLIVHNSHTTNSLRDNASSETDRTITAFAKFGEMIPNVRIQSLTISSPFMALDGDICSIAKDKVVTLIILPFHKRAHNINQKVFLNAPCSVGIFVNRGLEEANVSNSDGGIREIAMLFLGGADDCEDLAYAWRMAGNPGVSLTVIRLIETDFVDYSWKEKRERRRLHTRVPVQNGRRRTYPRRHRQLVGDIGIRFELRSGGATFQERIDGRATEQPKIMDEGLENQCFLLNITNYNGIWQGDNPFSEALPLFITQLAVILIITRFLYHLFKPLHQPRIVSDILGGILLGPSALGKTMYFADLFPTRSVITVETLGYMGLVLHMFLVGLELDLNSIGRISKKAVILTVTGLFLPFVTGVGFFYILRGILDHESETDKYYHQECGFLWAASLAVTSFPAVSRILSDLKLLNSEIGKLAIPIALISDLGSWILVVILIPFCSNPLHAPYVITTTTAYVLASFYSFRPFLAWVVNYTSEDNKNYSDCYLCLALVGVVLSAFVTDVTGTHPIVGAFIFGLILPDDLAIMLMGRFSYFISGLMLPVFFVIAGLRVDIFKITKWSLVFIVVIVLFVVKVISFLPVSAVSNINTKDSFALGLLMSTKGIWAILIVLTGLDNKVLRDGDYAVTIIAILVMNSIIAPTIAAIYKRTTIFVKSNSRTIQEAKSEPELRILVCIHSYCNVPGILKLLDATHDSRRNHLSVFALHLVELPGRPATMLIVHDSHSPRFEDSANDDHDYDSSETDQIVTAFTEFESKIRNVRIQSLTAVSPSMAMHGDICSLAEDKHVAFLILPFHKRATKGGTIREAKSSFRNINQNVLFNAPCSVGIFIDRGLEEAKVSDIEDGIHDIAMLFLGGADDCEALAYAWRMSRKPGVSLTVIRIFENDLVDAQKPNDIDDDYINEFRLQTANEELIVYEEKTLHDGEELAVTLKEMENKFELFIVGRRDGIDTPMTIELFDRINCPELGIVGDLLATSDSATSNVLVLKQFADAVNNQVIEDLVGTQGSSMDRTAMHFGSRRLATATSNALWTRSDAKEKPRKVDDGVDHADDDHGNDNDP</sequence>
<evidence type="ECO:0000256" key="3">
    <source>
        <dbReference type="ARBA" id="ARBA00022449"/>
    </source>
</evidence>
<feature type="transmembrane region" description="Helical" evidence="12">
    <location>
        <begin position="596"/>
        <end position="615"/>
    </location>
</feature>
<keyword evidence="3" id="KW-0050">Antiport</keyword>
<feature type="transmembrane region" description="Helical" evidence="12">
    <location>
        <begin position="87"/>
        <end position="110"/>
    </location>
</feature>
<keyword evidence="8" id="KW-0406">Ion transport</keyword>
<evidence type="ECO:0000313" key="16">
    <source>
        <dbReference type="EMBL" id="KAE8689870.1"/>
    </source>
</evidence>
<keyword evidence="17" id="KW-1185">Reference proteome</keyword>
<comment type="subcellular location">
    <subcellularLocation>
        <location evidence="1">Membrane</location>
        <topology evidence="1">Multi-pass membrane protein</topology>
    </subcellularLocation>
</comment>
<dbReference type="Pfam" id="PF23259">
    <property type="entry name" value="CHX17_C"/>
    <property type="match status" value="1"/>
</dbReference>
<feature type="transmembrane region" description="Helical" evidence="12">
    <location>
        <begin position="690"/>
        <end position="712"/>
    </location>
</feature>
<keyword evidence="2" id="KW-0813">Transport</keyword>
<dbReference type="GO" id="GO:0012505">
    <property type="term" value="C:endomembrane system"/>
    <property type="evidence" value="ECO:0007669"/>
    <property type="project" value="TreeGrafter"/>
</dbReference>
<evidence type="ECO:0008006" key="18">
    <source>
        <dbReference type="Google" id="ProtNLM"/>
    </source>
</evidence>
<dbReference type="GO" id="GO:0016020">
    <property type="term" value="C:membrane"/>
    <property type="evidence" value="ECO:0007669"/>
    <property type="project" value="UniProtKB-SubCell"/>
</dbReference>
<keyword evidence="4" id="KW-0633">Potassium transport</keyword>
<dbReference type="InterPro" id="IPR006153">
    <property type="entry name" value="Cation/H_exchanger_TM"/>
</dbReference>
<dbReference type="Pfam" id="PF00999">
    <property type="entry name" value="Na_H_Exchanger"/>
    <property type="match status" value="2"/>
</dbReference>
<evidence type="ECO:0000259" key="14">
    <source>
        <dbReference type="Pfam" id="PF23256"/>
    </source>
</evidence>
<feature type="transmembrane region" description="Helical" evidence="12">
    <location>
        <begin position="876"/>
        <end position="895"/>
    </location>
</feature>
<dbReference type="FunFam" id="1.20.1530.20:FF:000003">
    <property type="entry name" value="Cation/H(+) antiporter 15"/>
    <property type="match status" value="1"/>
</dbReference>
<evidence type="ECO:0000256" key="8">
    <source>
        <dbReference type="ARBA" id="ARBA00023065"/>
    </source>
</evidence>
<feature type="compositionally biased region" description="Basic and acidic residues" evidence="11">
    <location>
        <begin position="1377"/>
        <end position="1403"/>
    </location>
</feature>
<accession>A0A6A2ZEB4</accession>
<feature type="transmembrane region" description="Helical" evidence="12">
    <location>
        <begin position="831"/>
        <end position="864"/>
    </location>
</feature>
<dbReference type="GO" id="GO:0015297">
    <property type="term" value="F:antiporter activity"/>
    <property type="evidence" value="ECO:0007669"/>
    <property type="project" value="UniProtKB-KW"/>
</dbReference>
<keyword evidence="5 12" id="KW-0812">Transmembrane</keyword>
<feature type="transmembrane region" description="Helical" evidence="12">
    <location>
        <begin position="263"/>
        <end position="284"/>
    </location>
</feature>
<feature type="transmembrane region" description="Helical" evidence="12">
    <location>
        <begin position="791"/>
        <end position="810"/>
    </location>
</feature>
<dbReference type="EMBL" id="VEPZ02001167">
    <property type="protein sequence ID" value="KAE8689870.1"/>
    <property type="molecule type" value="Genomic_DNA"/>
</dbReference>
<feature type="transmembrane region" description="Helical" evidence="12">
    <location>
        <begin position="232"/>
        <end position="257"/>
    </location>
</feature>
<dbReference type="PANTHER" id="PTHR32468">
    <property type="entry name" value="CATION/H + ANTIPORTER"/>
    <property type="match status" value="1"/>
</dbReference>
<name>A0A6A2ZEB4_HIBSY</name>
<evidence type="ECO:0000256" key="1">
    <source>
        <dbReference type="ARBA" id="ARBA00004141"/>
    </source>
</evidence>
<dbReference type="GO" id="GO:0006885">
    <property type="term" value="P:regulation of pH"/>
    <property type="evidence" value="ECO:0007669"/>
    <property type="project" value="UniProtKB-ARBA"/>
</dbReference>
<feature type="transmembrane region" description="Helical" evidence="12">
    <location>
        <begin position="156"/>
        <end position="189"/>
    </location>
</feature>
<evidence type="ECO:0000256" key="7">
    <source>
        <dbReference type="ARBA" id="ARBA00022989"/>
    </source>
</evidence>
<feature type="region of interest" description="Disordered" evidence="11">
    <location>
        <begin position="1376"/>
        <end position="1403"/>
    </location>
</feature>